<accession>A0A9J5ZI43</accession>
<dbReference type="EMBL" id="JACXVP010000004">
    <property type="protein sequence ID" value="KAG5612386.1"/>
    <property type="molecule type" value="Genomic_DNA"/>
</dbReference>
<organism evidence="1 2">
    <name type="scientific">Solanum commersonii</name>
    <name type="common">Commerson's wild potato</name>
    <name type="synonym">Commerson's nightshade</name>
    <dbReference type="NCBI Taxonomy" id="4109"/>
    <lineage>
        <taxon>Eukaryota</taxon>
        <taxon>Viridiplantae</taxon>
        <taxon>Streptophyta</taxon>
        <taxon>Embryophyta</taxon>
        <taxon>Tracheophyta</taxon>
        <taxon>Spermatophyta</taxon>
        <taxon>Magnoliopsida</taxon>
        <taxon>eudicotyledons</taxon>
        <taxon>Gunneridae</taxon>
        <taxon>Pentapetalae</taxon>
        <taxon>asterids</taxon>
        <taxon>lamiids</taxon>
        <taxon>Solanales</taxon>
        <taxon>Solanaceae</taxon>
        <taxon>Solanoideae</taxon>
        <taxon>Solaneae</taxon>
        <taxon>Solanum</taxon>
    </lineage>
</organism>
<comment type="caution">
    <text evidence="1">The sequence shown here is derived from an EMBL/GenBank/DDBJ whole genome shotgun (WGS) entry which is preliminary data.</text>
</comment>
<evidence type="ECO:0000313" key="1">
    <source>
        <dbReference type="EMBL" id="KAG5612386.1"/>
    </source>
</evidence>
<sequence length="107" mass="12280">MKDKSSCINYLKSNPKQWTNQKIRIHIYRNTREENAVHKLLRLMLFAVASGLEGNLKVIKKDKGYASDTSDYDLKELPPLFAPLVTRIRNLRVGSEGCLPEAYPGFR</sequence>
<dbReference type="AlphaFoldDB" id="A0A9J5ZI43"/>
<reference evidence="1 2" key="1">
    <citation type="submission" date="2020-09" db="EMBL/GenBank/DDBJ databases">
        <title>De no assembly of potato wild relative species, Solanum commersonii.</title>
        <authorList>
            <person name="Cho K."/>
        </authorList>
    </citation>
    <scope>NUCLEOTIDE SEQUENCE [LARGE SCALE GENOMIC DNA]</scope>
    <source>
        <strain evidence="1">LZ3.2</strain>
        <tissue evidence="1">Leaf</tissue>
    </source>
</reference>
<evidence type="ECO:0000313" key="2">
    <source>
        <dbReference type="Proteomes" id="UP000824120"/>
    </source>
</evidence>
<gene>
    <name evidence="1" type="ORF">H5410_023667</name>
</gene>
<protein>
    <submittedName>
        <fullName evidence="1">Uncharacterized protein</fullName>
    </submittedName>
</protein>
<name>A0A9J5ZI43_SOLCO</name>
<proteinExistence type="predicted"/>
<dbReference type="Proteomes" id="UP000824120">
    <property type="component" value="Chromosome 4"/>
</dbReference>
<keyword evidence="2" id="KW-1185">Reference proteome</keyword>
<dbReference type="OrthoDB" id="1289692at2759"/>